<dbReference type="InterPro" id="IPR001789">
    <property type="entry name" value="Sig_transdc_resp-reg_receiver"/>
</dbReference>
<dbReference type="PROSITE" id="PS00688">
    <property type="entry name" value="SIGMA54_INTERACT_3"/>
    <property type="match status" value="1"/>
</dbReference>
<reference evidence="10" key="2">
    <citation type="journal article" date="2021" name="Microbiome">
        <title>Successional dynamics and alternative stable states in a saline activated sludge microbial community over 9 years.</title>
        <authorList>
            <person name="Wang Y."/>
            <person name="Ye J."/>
            <person name="Ju F."/>
            <person name="Liu L."/>
            <person name="Boyd J.A."/>
            <person name="Deng Y."/>
            <person name="Parks D.H."/>
            <person name="Jiang X."/>
            <person name="Yin X."/>
            <person name="Woodcroft B.J."/>
            <person name="Tyson G.W."/>
            <person name="Hugenholtz P."/>
            <person name="Polz M.F."/>
            <person name="Zhang T."/>
        </authorList>
    </citation>
    <scope>NUCLEOTIDE SEQUENCE</scope>
    <source>
        <strain evidence="10">HKST-UBA02</strain>
    </source>
</reference>
<keyword evidence="3" id="KW-0805">Transcription regulation</keyword>
<evidence type="ECO:0000256" key="1">
    <source>
        <dbReference type="ARBA" id="ARBA00022741"/>
    </source>
</evidence>
<dbReference type="SMART" id="SM00448">
    <property type="entry name" value="REC"/>
    <property type="match status" value="1"/>
</dbReference>
<evidence type="ECO:0000259" key="8">
    <source>
        <dbReference type="PROSITE" id="PS50045"/>
    </source>
</evidence>
<dbReference type="InterPro" id="IPR025943">
    <property type="entry name" value="Sigma_54_int_dom_ATP-bd_2"/>
</dbReference>
<sequence length="474" mass="52910">MRDVLVIEDQATLREAIVEAISETGLDAWGVGTAKDGLAAFEADPAPLVLTDLRLEEPESGLTLVREIRGRSPQTEVLLMTAFGTVEVAVDAMKAGAFDFLQKPFSLDHLLEKVRKVWAIIEERKQAERERDAHQLLRDEVEDRWAGEIVGQSAPMLELFRKIDKVAAAQSSVLVLGESGSGKELVARAIHARSPRKDRPFVRVNCGALAEGVLESELFGHEKGAFTGAVKQRRGRFELAEGGTILLDEIGEVPLATQVRLLRVLQERQLERVGGEETLDVDVRVVAATNRDLKAEVAAGRFREDLFYRLYVIPLEVPPLRERPEDVPLLAEHFVRRICREMGRSPVTIDPEASNLLRVYRWPGNVRELENVVERAIVLCEGDVVLPRDLPFVVPEREPDVTLGGGFPPLREVVERVERQMIERAMKSAQGVKTEAARLLDLKPSVLYYKLEKYGWNDSDTPPDAQATETTDSP</sequence>
<dbReference type="PANTHER" id="PTHR32071">
    <property type="entry name" value="TRANSCRIPTIONAL REGULATORY PROTEIN"/>
    <property type="match status" value="1"/>
</dbReference>
<dbReference type="InterPro" id="IPR011006">
    <property type="entry name" value="CheY-like_superfamily"/>
</dbReference>
<dbReference type="Gene3D" id="1.10.10.60">
    <property type="entry name" value="Homeodomain-like"/>
    <property type="match status" value="1"/>
</dbReference>
<dbReference type="PROSITE" id="PS50045">
    <property type="entry name" value="SIGMA54_INTERACT_4"/>
    <property type="match status" value="1"/>
</dbReference>
<name>A0A956SC46_UNCEI</name>
<evidence type="ECO:0000313" key="10">
    <source>
        <dbReference type="EMBL" id="MCA9755000.1"/>
    </source>
</evidence>
<dbReference type="SMART" id="SM00382">
    <property type="entry name" value="AAA"/>
    <property type="match status" value="1"/>
</dbReference>
<reference evidence="10" key="1">
    <citation type="submission" date="2020-04" db="EMBL/GenBank/DDBJ databases">
        <authorList>
            <person name="Zhang T."/>
        </authorList>
    </citation>
    <scope>NUCLEOTIDE SEQUENCE</scope>
    <source>
        <strain evidence="10">HKST-UBA02</strain>
    </source>
</reference>
<dbReference type="Pfam" id="PF00158">
    <property type="entry name" value="Sigma54_activat"/>
    <property type="match status" value="1"/>
</dbReference>
<dbReference type="EMBL" id="JAGQHS010000014">
    <property type="protein sequence ID" value="MCA9755000.1"/>
    <property type="molecule type" value="Genomic_DNA"/>
</dbReference>
<dbReference type="InterPro" id="IPR003593">
    <property type="entry name" value="AAA+_ATPase"/>
</dbReference>
<comment type="caution">
    <text evidence="10">The sequence shown here is derived from an EMBL/GenBank/DDBJ whole genome shotgun (WGS) entry which is preliminary data.</text>
</comment>
<organism evidence="10 11">
    <name type="scientific">Eiseniibacteriota bacterium</name>
    <dbReference type="NCBI Taxonomy" id="2212470"/>
    <lineage>
        <taxon>Bacteria</taxon>
        <taxon>Candidatus Eiseniibacteriota</taxon>
    </lineage>
</organism>
<dbReference type="InterPro" id="IPR027417">
    <property type="entry name" value="P-loop_NTPase"/>
</dbReference>
<evidence type="ECO:0000256" key="6">
    <source>
        <dbReference type="ARBA" id="ARBA00023163"/>
    </source>
</evidence>
<evidence type="ECO:0000256" key="4">
    <source>
        <dbReference type="ARBA" id="ARBA00023125"/>
    </source>
</evidence>
<dbReference type="InterPro" id="IPR002197">
    <property type="entry name" value="HTH_Fis"/>
</dbReference>
<dbReference type="SUPFAM" id="SSF52540">
    <property type="entry name" value="P-loop containing nucleoside triphosphate hydrolases"/>
    <property type="match status" value="1"/>
</dbReference>
<dbReference type="InterPro" id="IPR002078">
    <property type="entry name" value="Sigma_54_int"/>
</dbReference>
<dbReference type="SUPFAM" id="SSF52172">
    <property type="entry name" value="CheY-like"/>
    <property type="match status" value="1"/>
</dbReference>
<dbReference type="GO" id="GO:0006355">
    <property type="term" value="P:regulation of DNA-templated transcription"/>
    <property type="evidence" value="ECO:0007669"/>
    <property type="project" value="InterPro"/>
</dbReference>
<dbReference type="FunFam" id="1.10.8.60:FF:000014">
    <property type="entry name" value="DNA-binding transcriptional regulator NtrC"/>
    <property type="match status" value="1"/>
</dbReference>
<dbReference type="PANTHER" id="PTHR32071:SF122">
    <property type="entry name" value="SIGMA FACTOR"/>
    <property type="match status" value="1"/>
</dbReference>
<dbReference type="InterPro" id="IPR058031">
    <property type="entry name" value="AAA_lid_NorR"/>
</dbReference>
<dbReference type="InterPro" id="IPR009057">
    <property type="entry name" value="Homeodomain-like_sf"/>
</dbReference>
<dbReference type="AlphaFoldDB" id="A0A956SC46"/>
<feature type="modified residue" description="4-aspartylphosphate" evidence="7">
    <location>
        <position position="52"/>
    </location>
</feature>
<proteinExistence type="predicted"/>
<dbReference type="GO" id="GO:0000160">
    <property type="term" value="P:phosphorelay signal transduction system"/>
    <property type="evidence" value="ECO:0007669"/>
    <property type="project" value="InterPro"/>
</dbReference>
<dbReference type="CDD" id="cd00009">
    <property type="entry name" value="AAA"/>
    <property type="match status" value="1"/>
</dbReference>
<evidence type="ECO:0000256" key="3">
    <source>
        <dbReference type="ARBA" id="ARBA00023015"/>
    </source>
</evidence>
<keyword evidence="5" id="KW-0010">Activator</keyword>
<evidence type="ECO:0000256" key="5">
    <source>
        <dbReference type="ARBA" id="ARBA00023159"/>
    </source>
</evidence>
<evidence type="ECO:0000256" key="2">
    <source>
        <dbReference type="ARBA" id="ARBA00022840"/>
    </source>
</evidence>
<dbReference type="PROSITE" id="PS50110">
    <property type="entry name" value="RESPONSE_REGULATORY"/>
    <property type="match status" value="1"/>
</dbReference>
<dbReference type="InterPro" id="IPR025662">
    <property type="entry name" value="Sigma_54_int_dom_ATP-bd_1"/>
</dbReference>
<keyword evidence="2" id="KW-0067">ATP-binding</keyword>
<protein>
    <submittedName>
        <fullName evidence="10">Sigma-54-dependent Fis family transcriptional regulator</fullName>
    </submittedName>
</protein>
<dbReference type="GO" id="GO:0005524">
    <property type="term" value="F:ATP binding"/>
    <property type="evidence" value="ECO:0007669"/>
    <property type="project" value="UniProtKB-KW"/>
</dbReference>
<dbReference type="FunFam" id="3.40.50.300:FF:000006">
    <property type="entry name" value="DNA-binding transcriptional regulator NtrC"/>
    <property type="match status" value="1"/>
</dbReference>
<dbReference type="InterPro" id="IPR025944">
    <property type="entry name" value="Sigma_54_int_dom_CS"/>
</dbReference>
<keyword evidence="4" id="KW-0238">DNA-binding</keyword>
<dbReference type="Pfam" id="PF00072">
    <property type="entry name" value="Response_reg"/>
    <property type="match status" value="1"/>
</dbReference>
<dbReference type="Gene3D" id="3.40.50.2300">
    <property type="match status" value="1"/>
</dbReference>
<dbReference type="Proteomes" id="UP000739538">
    <property type="component" value="Unassembled WGS sequence"/>
</dbReference>
<dbReference type="GO" id="GO:0043565">
    <property type="term" value="F:sequence-specific DNA binding"/>
    <property type="evidence" value="ECO:0007669"/>
    <property type="project" value="InterPro"/>
</dbReference>
<evidence type="ECO:0000313" key="11">
    <source>
        <dbReference type="Proteomes" id="UP000739538"/>
    </source>
</evidence>
<accession>A0A956SC46</accession>
<dbReference type="Pfam" id="PF02954">
    <property type="entry name" value="HTH_8"/>
    <property type="match status" value="1"/>
</dbReference>
<dbReference type="PRINTS" id="PR01590">
    <property type="entry name" value="HTHFIS"/>
</dbReference>
<dbReference type="Pfam" id="PF25601">
    <property type="entry name" value="AAA_lid_14"/>
    <property type="match status" value="1"/>
</dbReference>
<keyword evidence="6" id="KW-0804">Transcription</keyword>
<dbReference type="Gene3D" id="3.40.50.300">
    <property type="entry name" value="P-loop containing nucleotide triphosphate hydrolases"/>
    <property type="match status" value="1"/>
</dbReference>
<dbReference type="PROSITE" id="PS00675">
    <property type="entry name" value="SIGMA54_INTERACT_1"/>
    <property type="match status" value="1"/>
</dbReference>
<keyword evidence="7" id="KW-0597">Phosphoprotein</keyword>
<evidence type="ECO:0000256" key="7">
    <source>
        <dbReference type="PROSITE-ProRule" id="PRU00169"/>
    </source>
</evidence>
<evidence type="ECO:0000259" key="9">
    <source>
        <dbReference type="PROSITE" id="PS50110"/>
    </source>
</evidence>
<dbReference type="SUPFAM" id="SSF46689">
    <property type="entry name" value="Homeodomain-like"/>
    <property type="match status" value="1"/>
</dbReference>
<feature type="domain" description="Sigma-54 factor interaction" evidence="8">
    <location>
        <begin position="149"/>
        <end position="378"/>
    </location>
</feature>
<feature type="domain" description="Response regulatory" evidence="9">
    <location>
        <begin position="3"/>
        <end position="118"/>
    </location>
</feature>
<dbReference type="PROSITE" id="PS00676">
    <property type="entry name" value="SIGMA54_INTERACT_2"/>
    <property type="match status" value="1"/>
</dbReference>
<gene>
    <name evidence="10" type="ORF">KDA27_04290</name>
</gene>
<dbReference type="Gene3D" id="1.10.8.60">
    <property type="match status" value="1"/>
</dbReference>
<keyword evidence="1" id="KW-0547">Nucleotide-binding</keyword>